<name>Q2HB43_CHAGB</name>
<feature type="region of interest" description="Disordered" evidence="9">
    <location>
        <begin position="1000"/>
        <end position="1047"/>
    </location>
</feature>
<protein>
    <recommendedName>
        <fullName evidence="3">Mediator of RNA polymerase II transcription subunit 5</fullName>
    </recommendedName>
    <alternativeName>
        <fullName evidence="8">Mediator complex subunit 5</fullName>
    </alternativeName>
</protein>
<evidence type="ECO:0000256" key="3">
    <source>
        <dbReference type="ARBA" id="ARBA00020628"/>
    </source>
</evidence>
<keyword evidence="4" id="KW-0805">Transcription regulation</keyword>
<keyword evidence="5" id="KW-0010">Activator</keyword>
<reference evidence="11" key="1">
    <citation type="journal article" date="2015" name="Genome Announc.">
        <title>Draft genome sequence of the cellulolytic fungus Chaetomium globosum.</title>
        <authorList>
            <person name="Cuomo C.A."/>
            <person name="Untereiner W.A."/>
            <person name="Ma L.-J."/>
            <person name="Grabherr M."/>
            <person name="Birren B.W."/>
        </authorList>
    </citation>
    <scope>NUCLEOTIDE SEQUENCE [LARGE SCALE GENOMIC DNA]</scope>
    <source>
        <strain evidence="11">ATCC 6205 / CBS 148.51 / DSM 1962 / NBRC 6347 / NRRL 1970</strain>
    </source>
</reference>
<evidence type="ECO:0000256" key="4">
    <source>
        <dbReference type="ARBA" id="ARBA00023015"/>
    </source>
</evidence>
<dbReference type="Proteomes" id="UP000001056">
    <property type="component" value="Unassembled WGS sequence"/>
</dbReference>
<feature type="compositionally biased region" description="Gly residues" evidence="9">
    <location>
        <begin position="1457"/>
        <end position="1468"/>
    </location>
</feature>
<evidence type="ECO:0000256" key="9">
    <source>
        <dbReference type="SAM" id="MobiDB-lite"/>
    </source>
</evidence>
<feature type="compositionally biased region" description="Low complexity" evidence="9">
    <location>
        <begin position="1402"/>
        <end position="1423"/>
    </location>
</feature>
<dbReference type="InterPro" id="IPR014801">
    <property type="entry name" value="Mediator_Med5_fun"/>
</dbReference>
<feature type="compositionally biased region" description="Low complexity" evidence="9">
    <location>
        <begin position="1294"/>
        <end position="1309"/>
    </location>
</feature>
<keyword evidence="7" id="KW-0539">Nucleus</keyword>
<dbReference type="HOGENOM" id="CLU_230949_0_0_1"/>
<evidence type="ECO:0000256" key="6">
    <source>
        <dbReference type="ARBA" id="ARBA00023163"/>
    </source>
</evidence>
<evidence type="ECO:0000256" key="2">
    <source>
        <dbReference type="ARBA" id="ARBA00008782"/>
    </source>
</evidence>
<feature type="region of interest" description="Disordered" evidence="9">
    <location>
        <begin position="1371"/>
        <end position="1470"/>
    </location>
</feature>
<dbReference type="GO" id="GO:0016592">
    <property type="term" value="C:mediator complex"/>
    <property type="evidence" value="ECO:0007669"/>
    <property type="project" value="InterPro"/>
</dbReference>
<dbReference type="VEuPathDB" id="FungiDB:CHGG_02561"/>
<comment type="subcellular location">
    <subcellularLocation>
        <location evidence="1">Nucleus</location>
    </subcellularLocation>
</comment>
<dbReference type="PANTHER" id="PTHR35784:SF1">
    <property type="entry name" value="MEDIATOR OF RNA POLYMERASE II TRANSCRIPTION SUBUNIT 5"/>
    <property type="match status" value="1"/>
</dbReference>
<feature type="compositionally biased region" description="Basic and acidic residues" evidence="9">
    <location>
        <begin position="1603"/>
        <end position="1617"/>
    </location>
</feature>
<dbReference type="STRING" id="306901.Q2HB43"/>
<feature type="region of interest" description="Disordered" evidence="9">
    <location>
        <begin position="628"/>
        <end position="654"/>
    </location>
</feature>
<feature type="compositionally biased region" description="Polar residues" evidence="9">
    <location>
        <begin position="745"/>
        <end position="754"/>
    </location>
</feature>
<feature type="compositionally biased region" description="Low complexity" evidence="9">
    <location>
        <begin position="1316"/>
        <end position="1345"/>
    </location>
</feature>
<dbReference type="GO" id="GO:0006357">
    <property type="term" value="P:regulation of transcription by RNA polymerase II"/>
    <property type="evidence" value="ECO:0007669"/>
    <property type="project" value="InterPro"/>
</dbReference>
<evidence type="ECO:0000313" key="11">
    <source>
        <dbReference type="Proteomes" id="UP000001056"/>
    </source>
</evidence>
<dbReference type="Pfam" id="PF08689">
    <property type="entry name" value="Med5"/>
    <property type="match status" value="1"/>
</dbReference>
<dbReference type="RefSeq" id="XP_001229077.1">
    <property type="nucleotide sequence ID" value="XM_001229076.1"/>
</dbReference>
<proteinExistence type="inferred from homology"/>
<organism evidence="10 11">
    <name type="scientific">Chaetomium globosum (strain ATCC 6205 / CBS 148.51 / DSM 1962 / NBRC 6347 / NRRL 1970)</name>
    <name type="common">Soil fungus</name>
    <dbReference type="NCBI Taxonomy" id="306901"/>
    <lineage>
        <taxon>Eukaryota</taxon>
        <taxon>Fungi</taxon>
        <taxon>Dikarya</taxon>
        <taxon>Ascomycota</taxon>
        <taxon>Pezizomycotina</taxon>
        <taxon>Sordariomycetes</taxon>
        <taxon>Sordariomycetidae</taxon>
        <taxon>Sordariales</taxon>
        <taxon>Chaetomiaceae</taxon>
        <taxon>Chaetomium</taxon>
    </lineage>
</organism>
<keyword evidence="6" id="KW-0804">Transcription</keyword>
<evidence type="ECO:0000256" key="5">
    <source>
        <dbReference type="ARBA" id="ARBA00023159"/>
    </source>
</evidence>
<dbReference type="eggNOG" id="ENOG502R1HB">
    <property type="taxonomic scope" value="Eukaryota"/>
</dbReference>
<accession>Q2HB43</accession>
<feature type="region of interest" description="Disordered" evidence="9">
    <location>
        <begin position="736"/>
        <end position="768"/>
    </location>
</feature>
<evidence type="ECO:0000256" key="7">
    <source>
        <dbReference type="ARBA" id="ARBA00023242"/>
    </source>
</evidence>
<feature type="region of interest" description="Disordered" evidence="9">
    <location>
        <begin position="1587"/>
        <end position="1618"/>
    </location>
</feature>
<sequence>MDAGTKKSSLSTSITAWSTFLQRVLVKRLDQDRFADLIPIHFDRFPLPAVIVADELLRPAERQRYCLDPRIHLYLDALLKQHRVDPAAVLRALLKYSSAHSKVQPPDADTPAGDGVEKGKGGEGEGQQVRKLIRWQNSYDDEERIFWRLAQAVHHKSGIRTVRNVVQVAKMLAKWARMFAEAAAVFSREAFGSIHGLQARDELADARTAFVLLLIAFSENRLARLTLSQAGSAKIPEIPLVNSRAGLYIYLSAAISASFDLLANAVFRNEGPKTGHLLKSFVVNKVPLILVSLTNSPTMYPFNSEMCIKEALAQVDTNVFPTLSGMFEMSNTNSSFHDSVRQDFCFSCQLHGLLSQTAIENLLGDITYQSLPDEGRYVKDNLVQACLLDVDRTQRLIGELDNMNGNVGAAAQAIIELCSQLAAKPLALDVLLLFDKPQKILHPLCDLLDNWGGYDEDQGEYHPVYEEFGSILILLLAFVYRYDLSPADLGIRSPDSFVGRLLGGGNRCRPLEGLNEQEKAHLNGWVHGLFDTDAGGLGDDLMALCTPQDFYLLMPTLFHQIVVGLSAGYLTDDVLKGGLEYAIGHHQDTPDHHTAELHVQRGSYHALVGAQHRGQAARIRTAVLPAARSQVSGGRASPPSHQGEPRAIPPNGRCGPHRARVLPRTFIQWAQHPPLNGMPATYTHRQTLATVKILGAKHLLAILLDELKASTDLSQASIAYDVATALICAPDVTNDPSLAPPPSQAAISTTTPQITGPDDPAAPPPPQRDISLRDALKAEADDWKKIRKTDPALAEVIVRLYRRVEAQMTPPPPSDAEAAAAAAAAAAMLQPELGDVGVLGDAIAAAAAVAGDHHHHHHGLHGHHEGMMMDAGGLEAELGGLGGGGGGDGVAGGSGLDADGLFGGLSTGNELLASPHHVLVMSPRNVVGVGSCVPQQRRIQVHFPLGYLFLSRIQHGSPGSNLKPDHLPNLALLSIFSLPPVQRRDSANCHCHAAARDPAPPTFLASVPSKPPSANNTGLSHEKTGPNVQLGAESGTTEPHAASAQNRDAAVALRPVPGSPVNYYGRSILVDLGRDLPQSSFVLLSWSATANTLVRAVLQARDSTDNTCGYVSGIPTSSLWCAETAQCVYNSLNSHIGCCDDTTTNCPVWTTCYDSTDRESFTTDNGLTLWCGSSSFPHCYTHIYQDSNIIKGYSLLGCAVAAGTGQVWYSSTPTRSSTTSISDLTSTTSDEPTSTTTISSSATTTALPLLAESSTNIGAIVGGVVGGVAALGLIGLGVWLLMRMNNKQKKKDAATAAAAAAAGTQHHQQQPPPHPNNGGDPHMSQLPPHQQHHQQQPPYYGAAAANTTNPGYGKLHHSVAYSTTTAGGYDQSTIVGSSPPGSPPLSGPYQNIQGTPSPPPQQQQHQPQQQFGQFAGFGEQQGQQGYGQQGQQGYEQQQYGGGSPGAVSPGTQVGYGQPQGQGQQGGHGYVAELPAQRGDGELRELGDSEPASPPLGVWMLLTQAVRHKMVDGPRIQQSWVQLVQAGHTAHLHSRHQFVVEYYLHHRRRGIQTPAPMIRQQYPIRPGLHRAHRVGCRLDALDYERRVGGQVAPQPGDGGGPGEGGRDVGGHESAEGRAVRVGGGGDLRGHGGGGFGGGGHALVGFALAGNGGVDGEEDAFDLGPVVGVAGRGEGVQQGFGVGGVLVDVELEEDGDAVRVWPGRGRVVERGLHHVRYGEARARADDLGDAAEFSAGPRYLALALRVDGLAEGGGRDKDRGGYALAENCGCQRYRRGDVNEHTRAEGDLGIGGTVAAINITRWHQITLKPLWESVTVTSKKEVQLYRNNAARLPRGRLQFTEELCLDAEFYCYAIKGRCPHGIHHWNWIDQDAPGDRTRPFDRLALAAESVLEQFRDSPLKSFRNEGVELEVWCAKFFGLTTQQPSRLIFPVIRELSLTDVPLVAAMAHAVNFGTLRSLTLLRCRGWYVFLVWAIELKLPIRLKTFGIHIIDDAPYGSNRIIIEAFLSSFKGLEDLFIDEPERQGLLLFWDDVACHQPALKKFVHQQRTWPSDRSAFSSARVVPRPPLLNLEMLQLQRGPFATQLRDLDLEFVGLPCRPMLLVPVLSLYTRKTSLKVLHIPASSGCRDEIAAASLFRSGLRSEFRDFAEWVFGPHRIDSLRFLVFGDYSFGGRKCDNRLILCRGPMPVKKSNFRILARSGTDVHHLDKYRDALRACPTHAFFDGVFGL</sequence>
<dbReference type="PANTHER" id="PTHR35784">
    <property type="entry name" value="MEDIATOR OF RNA POLYMERASE II TRANSCRIPTION SUBUNIT 5"/>
    <property type="match status" value="1"/>
</dbReference>
<dbReference type="EMBL" id="CH408030">
    <property type="protein sequence ID" value="EAQ90626.1"/>
    <property type="molecule type" value="Genomic_DNA"/>
</dbReference>
<dbReference type="OrthoDB" id="5322661at2759"/>
<comment type="similarity">
    <text evidence="2">Belongs to the Mediator complex subunit 5 family.</text>
</comment>
<dbReference type="GeneID" id="4388794"/>
<evidence type="ECO:0000256" key="8">
    <source>
        <dbReference type="ARBA" id="ARBA00031256"/>
    </source>
</evidence>
<evidence type="ECO:0000256" key="1">
    <source>
        <dbReference type="ARBA" id="ARBA00004123"/>
    </source>
</evidence>
<keyword evidence="11" id="KW-1185">Reference proteome</keyword>
<gene>
    <name evidence="10" type="ORF">CHGG_02561</name>
</gene>
<feature type="region of interest" description="Disordered" evidence="9">
    <location>
        <begin position="101"/>
        <end position="125"/>
    </location>
</feature>
<dbReference type="GO" id="GO:0003712">
    <property type="term" value="F:transcription coregulator activity"/>
    <property type="evidence" value="ECO:0007669"/>
    <property type="project" value="InterPro"/>
</dbReference>
<dbReference type="InParanoid" id="Q2HB43"/>
<evidence type="ECO:0000313" key="10">
    <source>
        <dbReference type="EMBL" id="EAQ90626.1"/>
    </source>
</evidence>
<feature type="region of interest" description="Disordered" evidence="9">
    <location>
        <begin position="1292"/>
        <end position="1347"/>
    </location>
</feature>
<feature type="region of interest" description="Disordered" evidence="9">
    <location>
        <begin position="1210"/>
        <end position="1241"/>
    </location>
</feature>